<protein>
    <submittedName>
        <fullName evidence="10">ABC transporter permease</fullName>
    </submittedName>
</protein>
<dbReference type="Pfam" id="PF12704">
    <property type="entry name" value="MacB_PCD"/>
    <property type="match status" value="1"/>
</dbReference>
<feature type="domain" description="ABC3 transporter permease C-terminal" evidence="8">
    <location>
        <begin position="280"/>
        <end position="391"/>
    </location>
</feature>
<dbReference type="RefSeq" id="WP_396757205.1">
    <property type="nucleotide sequence ID" value="NZ_JBITLA010000009.1"/>
</dbReference>
<evidence type="ECO:0000259" key="9">
    <source>
        <dbReference type="Pfam" id="PF12704"/>
    </source>
</evidence>
<evidence type="ECO:0000259" key="8">
    <source>
        <dbReference type="Pfam" id="PF02687"/>
    </source>
</evidence>
<sequence>MSALAPARLRPGDVVRVGAVGLRTRPLRAFLSALGIAIGIAAMIAVVGISSSSRADLDRTLDALGTNLLTVAPGNTLFGDDAELPTESVAMIGRIGPVTEVSATGQVTDAPVYRSDRIPVAETGGIATRAARLDLPHTVGATLASGTWLNAATDRYPAVVLGSTAAQRLGLGAAGPDVQVWLGGRWFTVVGILDPVPLAKELDGSALVGWPAAATYLGFDGHPTTVYTRAAEDQVEAVRAVLGATANPEAPNEVKVSRPSDALAAAEATDAAFTGLLLGLGAVALLVGGVGVANTMVISVLERRSEIGLRRSLGATRGQIRVQFLTESLLLSVLGGVGGVLLGVLVTAGYAVAQGWPTVVPAWATAGGLVATLLIGGLAGLYPAVRAARLAPTEALTA</sequence>
<comment type="subcellular location">
    <subcellularLocation>
        <location evidence="1">Cell membrane</location>
        <topology evidence="1">Multi-pass membrane protein</topology>
    </subcellularLocation>
</comment>
<dbReference type="PANTHER" id="PTHR30572:SF4">
    <property type="entry name" value="ABC TRANSPORTER PERMEASE YTRF"/>
    <property type="match status" value="1"/>
</dbReference>
<dbReference type="EMBL" id="JBITLE010000008">
    <property type="protein sequence ID" value="MFI7264896.1"/>
    <property type="molecule type" value="Genomic_DNA"/>
</dbReference>
<keyword evidence="3 7" id="KW-0812">Transmembrane</keyword>
<keyword evidence="2" id="KW-1003">Cell membrane</keyword>
<evidence type="ECO:0000256" key="4">
    <source>
        <dbReference type="ARBA" id="ARBA00022989"/>
    </source>
</evidence>
<reference evidence="10 11" key="1">
    <citation type="submission" date="2024-10" db="EMBL/GenBank/DDBJ databases">
        <title>The Natural Products Discovery Center: Release of the First 8490 Sequenced Strains for Exploring Actinobacteria Biosynthetic Diversity.</title>
        <authorList>
            <person name="Kalkreuter E."/>
            <person name="Kautsar S.A."/>
            <person name="Yang D."/>
            <person name="Bader C.D."/>
            <person name="Teijaro C.N."/>
            <person name="Fluegel L."/>
            <person name="Davis C.M."/>
            <person name="Simpson J.R."/>
            <person name="Lauterbach L."/>
            <person name="Steele A.D."/>
            <person name="Gui C."/>
            <person name="Meng S."/>
            <person name="Li G."/>
            <person name="Viehrig K."/>
            <person name="Ye F."/>
            <person name="Su P."/>
            <person name="Kiefer A.F."/>
            <person name="Nichols A."/>
            <person name="Cepeda A.J."/>
            <person name="Yan W."/>
            <person name="Fan B."/>
            <person name="Jiang Y."/>
            <person name="Adhikari A."/>
            <person name="Zheng C.-J."/>
            <person name="Schuster L."/>
            <person name="Cowan T.M."/>
            <person name="Smanski M.J."/>
            <person name="Chevrette M.G."/>
            <person name="De Carvalho L.P.S."/>
            <person name="Shen B."/>
        </authorList>
    </citation>
    <scope>NUCLEOTIDE SEQUENCE [LARGE SCALE GENOMIC DNA]</scope>
    <source>
        <strain evidence="10 11">NPDC049845</strain>
    </source>
</reference>
<keyword evidence="5 7" id="KW-0472">Membrane</keyword>
<dbReference type="Pfam" id="PF02687">
    <property type="entry name" value="FtsX"/>
    <property type="match status" value="1"/>
</dbReference>
<evidence type="ECO:0000256" key="6">
    <source>
        <dbReference type="ARBA" id="ARBA00038076"/>
    </source>
</evidence>
<feature type="transmembrane region" description="Helical" evidence="7">
    <location>
        <begin position="359"/>
        <end position="382"/>
    </location>
</feature>
<keyword evidence="11" id="KW-1185">Reference proteome</keyword>
<comment type="similarity">
    <text evidence="6">Belongs to the ABC-4 integral membrane protein family.</text>
</comment>
<feature type="transmembrane region" description="Helical" evidence="7">
    <location>
        <begin position="29"/>
        <end position="49"/>
    </location>
</feature>
<comment type="caution">
    <text evidence="10">The sequence shown here is derived from an EMBL/GenBank/DDBJ whole genome shotgun (WGS) entry which is preliminary data.</text>
</comment>
<evidence type="ECO:0000256" key="1">
    <source>
        <dbReference type="ARBA" id="ARBA00004651"/>
    </source>
</evidence>
<feature type="domain" description="MacB-like periplasmic core" evidence="9">
    <location>
        <begin position="30"/>
        <end position="241"/>
    </location>
</feature>
<evidence type="ECO:0000256" key="5">
    <source>
        <dbReference type="ARBA" id="ARBA00023136"/>
    </source>
</evidence>
<dbReference type="InterPro" id="IPR003838">
    <property type="entry name" value="ABC3_permease_C"/>
</dbReference>
<evidence type="ECO:0000256" key="2">
    <source>
        <dbReference type="ARBA" id="ARBA00022475"/>
    </source>
</evidence>
<name>A0ABW7ZPY3_9ACTN</name>
<organism evidence="10 11">
    <name type="scientific">Micromonospora maritima</name>
    <dbReference type="NCBI Taxonomy" id="986711"/>
    <lineage>
        <taxon>Bacteria</taxon>
        <taxon>Bacillati</taxon>
        <taxon>Actinomycetota</taxon>
        <taxon>Actinomycetes</taxon>
        <taxon>Micromonosporales</taxon>
        <taxon>Micromonosporaceae</taxon>
        <taxon>Micromonospora</taxon>
    </lineage>
</organism>
<proteinExistence type="inferred from homology"/>
<evidence type="ECO:0000256" key="3">
    <source>
        <dbReference type="ARBA" id="ARBA00022692"/>
    </source>
</evidence>
<feature type="transmembrane region" description="Helical" evidence="7">
    <location>
        <begin position="329"/>
        <end position="353"/>
    </location>
</feature>
<dbReference type="InterPro" id="IPR025857">
    <property type="entry name" value="MacB_PCD"/>
</dbReference>
<feature type="transmembrane region" description="Helical" evidence="7">
    <location>
        <begin position="276"/>
        <end position="301"/>
    </location>
</feature>
<dbReference type="InterPro" id="IPR050250">
    <property type="entry name" value="Macrolide_Exporter_MacB"/>
</dbReference>
<evidence type="ECO:0000313" key="11">
    <source>
        <dbReference type="Proteomes" id="UP001612812"/>
    </source>
</evidence>
<keyword evidence="4 7" id="KW-1133">Transmembrane helix</keyword>
<dbReference type="PANTHER" id="PTHR30572">
    <property type="entry name" value="MEMBRANE COMPONENT OF TRANSPORTER-RELATED"/>
    <property type="match status" value="1"/>
</dbReference>
<gene>
    <name evidence="10" type="ORF">ACIBP4_21675</name>
</gene>
<evidence type="ECO:0000256" key="7">
    <source>
        <dbReference type="SAM" id="Phobius"/>
    </source>
</evidence>
<dbReference type="Proteomes" id="UP001612812">
    <property type="component" value="Unassembled WGS sequence"/>
</dbReference>
<evidence type="ECO:0000313" key="10">
    <source>
        <dbReference type="EMBL" id="MFI7264896.1"/>
    </source>
</evidence>
<accession>A0ABW7ZPY3</accession>